<keyword evidence="3" id="KW-1185">Reference proteome</keyword>
<dbReference type="PANTHER" id="PTHR43664:SF1">
    <property type="entry name" value="BETA-METHYLMALYL-COA DEHYDRATASE"/>
    <property type="match status" value="1"/>
</dbReference>
<accession>A0A1H7FV06</accession>
<dbReference type="Proteomes" id="UP000199256">
    <property type="component" value="Unassembled WGS sequence"/>
</dbReference>
<dbReference type="RefSeq" id="WP_090249940.1">
    <property type="nucleotide sequence ID" value="NZ_FOAA01000001.1"/>
</dbReference>
<dbReference type="STRING" id="1396821.SAMN05444515_101305"/>
<name>A0A1H7FV06_9GAMM</name>
<dbReference type="Gene3D" id="3.10.129.10">
    <property type="entry name" value="Hotdog Thioesterase"/>
    <property type="match status" value="1"/>
</dbReference>
<evidence type="ECO:0000259" key="1">
    <source>
        <dbReference type="Pfam" id="PF01575"/>
    </source>
</evidence>
<dbReference type="Pfam" id="PF01575">
    <property type="entry name" value="MaoC_dehydratas"/>
    <property type="match status" value="1"/>
</dbReference>
<protein>
    <submittedName>
        <fullName evidence="2">Acyl dehydratase</fullName>
    </submittedName>
</protein>
<dbReference type="EMBL" id="FOAA01000001">
    <property type="protein sequence ID" value="SEK28030.1"/>
    <property type="molecule type" value="Genomic_DNA"/>
</dbReference>
<dbReference type="InterPro" id="IPR002539">
    <property type="entry name" value="MaoC-like_dom"/>
</dbReference>
<organism evidence="2 3">
    <name type="scientific">Ectothiorhodospira marina</name>
    <dbReference type="NCBI Taxonomy" id="1396821"/>
    <lineage>
        <taxon>Bacteria</taxon>
        <taxon>Pseudomonadati</taxon>
        <taxon>Pseudomonadota</taxon>
        <taxon>Gammaproteobacteria</taxon>
        <taxon>Chromatiales</taxon>
        <taxon>Ectothiorhodospiraceae</taxon>
        <taxon>Ectothiorhodospira</taxon>
    </lineage>
</organism>
<dbReference type="PANTHER" id="PTHR43664">
    <property type="entry name" value="MONOAMINE OXIDASE-RELATED"/>
    <property type="match status" value="1"/>
</dbReference>
<feature type="domain" description="MaoC-like" evidence="1">
    <location>
        <begin position="11"/>
        <end position="112"/>
    </location>
</feature>
<proteinExistence type="predicted"/>
<dbReference type="InterPro" id="IPR029069">
    <property type="entry name" value="HotDog_dom_sf"/>
</dbReference>
<dbReference type="OrthoDB" id="9759612at2"/>
<dbReference type="InterPro" id="IPR052342">
    <property type="entry name" value="MCH/BMMD"/>
</dbReference>
<evidence type="ECO:0000313" key="2">
    <source>
        <dbReference type="EMBL" id="SEK28030.1"/>
    </source>
</evidence>
<sequence length="158" mass="17595">MSTYYLEDLQPGMRFSTGSQEMTEADIIRFGEEFDPQPHHVDPMAARNTFFRGLVASGWHTISVMTAMAIRSDLRMAEGQIGIAVEGIRFIKAVRPGDRITLDMEIREVKASESRPGWGVIKVLWIAINQAGEPVLELQPSILVKARERLGQPVASAE</sequence>
<dbReference type="CDD" id="cd03454">
    <property type="entry name" value="YdeM"/>
    <property type="match status" value="1"/>
</dbReference>
<reference evidence="3" key="1">
    <citation type="submission" date="2016-10" db="EMBL/GenBank/DDBJ databases">
        <authorList>
            <person name="Varghese N."/>
            <person name="Submissions S."/>
        </authorList>
    </citation>
    <scope>NUCLEOTIDE SEQUENCE [LARGE SCALE GENOMIC DNA]</scope>
    <source>
        <strain evidence="3">DSM 241</strain>
    </source>
</reference>
<gene>
    <name evidence="2" type="ORF">SAMN05444515_101305</name>
</gene>
<dbReference type="AlphaFoldDB" id="A0A1H7FV06"/>
<evidence type="ECO:0000313" key="3">
    <source>
        <dbReference type="Proteomes" id="UP000199256"/>
    </source>
</evidence>
<dbReference type="SUPFAM" id="SSF54637">
    <property type="entry name" value="Thioesterase/thiol ester dehydrase-isomerase"/>
    <property type="match status" value="1"/>
</dbReference>